<gene>
    <name evidence="1" type="ORF">GOZ90_07255</name>
</gene>
<name>A0A6L6VC26_AGRVI</name>
<protein>
    <submittedName>
        <fullName evidence="1">Uncharacterized protein</fullName>
    </submittedName>
</protein>
<evidence type="ECO:0000313" key="2">
    <source>
        <dbReference type="Proteomes" id="UP000477951"/>
    </source>
</evidence>
<dbReference type="AlphaFoldDB" id="A0A6L6VC26"/>
<dbReference type="Proteomes" id="UP000477951">
    <property type="component" value="Unassembled WGS sequence"/>
</dbReference>
<accession>A0A6L6VC26</accession>
<dbReference type="RefSeq" id="WP_156614283.1">
    <property type="nucleotide sequence ID" value="NZ_WPHR01000004.1"/>
</dbReference>
<dbReference type="EMBL" id="WPHR01000004">
    <property type="protein sequence ID" value="MUZ72475.1"/>
    <property type="molecule type" value="Genomic_DNA"/>
</dbReference>
<organism evidence="1 2">
    <name type="scientific">Agrobacterium vitis</name>
    <name type="common">Rhizobium vitis</name>
    <dbReference type="NCBI Taxonomy" id="373"/>
    <lineage>
        <taxon>Bacteria</taxon>
        <taxon>Pseudomonadati</taxon>
        <taxon>Pseudomonadota</taxon>
        <taxon>Alphaproteobacteria</taxon>
        <taxon>Hyphomicrobiales</taxon>
        <taxon>Rhizobiaceae</taxon>
        <taxon>Rhizobium/Agrobacterium group</taxon>
        <taxon>Agrobacterium</taxon>
    </lineage>
</organism>
<evidence type="ECO:0000313" key="1">
    <source>
        <dbReference type="EMBL" id="MUZ72475.1"/>
    </source>
</evidence>
<proteinExistence type="predicted"/>
<reference evidence="1 2" key="1">
    <citation type="submission" date="2019-12" db="EMBL/GenBank/DDBJ databases">
        <title>Whole-genome sequencing of Allorhizobium vitis.</title>
        <authorList>
            <person name="Gan H.M."/>
            <person name="Szegedi E."/>
            <person name="Burr T."/>
            <person name="Savka M.A."/>
        </authorList>
    </citation>
    <scope>NUCLEOTIDE SEQUENCE [LARGE SCALE GENOMIC DNA]</scope>
    <source>
        <strain evidence="1 2">CG516</strain>
    </source>
</reference>
<comment type="caution">
    <text evidence="1">The sequence shown here is derived from an EMBL/GenBank/DDBJ whole genome shotgun (WGS) entry which is preliminary data.</text>
</comment>
<sequence length="272" mass="30288">MNEMEKLAVRKRLVDGLCLLIRAGGINKGHTGSYNDAMIMQVAKYVAMKRGGRAEAYLGHYLAGSGTAVKFSIKQLMDEDAGVRLRIYKWINDTVAVAEKAGRPVSVQDDNIPIPQRFFHNEDWQFATGSLNVRWRFVDLVDKGCGKHIVAEVWCGNVYQWHPNEPRLTQSLHQAAVNLQTPKPDTQLRTAVTIGQSLVMPASGATTGVMPNTLDANRDGKDPFVVYFKAAKNFRMYCAPERIFVPKSDRIDIPSLSTVLNSGKQQIDAIRP</sequence>